<reference evidence="4 5" key="1">
    <citation type="submission" date="2017-11" db="EMBL/GenBank/DDBJ databases">
        <title>De novo assembly and phasing of dikaryotic genomes from two isolates of Puccinia coronata f. sp. avenae, the causal agent of oat crown rust.</title>
        <authorList>
            <person name="Miller M.E."/>
            <person name="Zhang Y."/>
            <person name="Omidvar V."/>
            <person name="Sperschneider J."/>
            <person name="Schwessinger B."/>
            <person name="Raley C."/>
            <person name="Palmer J.M."/>
            <person name="Garnica D."/>
            <person name="Upadhyaya N."/>
            <person name="Rathjen J."/>
            <person name="Taylor J.M."/>
            <person name="Park R.F."/>
            <person name="Dodds P.N."/>
            <person name="Hirsch C.D."/>
            <person name="Kianian S.F."/>
            <person name="Figueroa M."/>
        </authorList>
    </citation>
    <scope>NUCLEOTIDE SEQUENCE [LARGE SCALE GENOMIC DNA]</scope>
    <source>
        <strain evidence="3">12NC29</strain>
        <strain evidence="2">12SD80</strain>
    </source>
</reference>
<keyword evidence="4" id="KW-1185">Reference proteome</keyword>
<evidence type="ECO:0000313" key="4">
    <source>
        <dbReference type="Proteomes" id="UP000235388"/>
    </source>
</evidence>
<evidence type="ECO:0000313" key="2">
    <source>
        <dbReference type="EMBL" id="PLW28119.1"/>
    </source>
</evidence>
<dbReference type="EMBL" id="PGCI01000377">
    <property type="protein sequence ID" value="PLW28119.1"/>
    <property type="molecule type" value="Genomic_DNA"/>
</dbReference>
<protein>
    <submittedName>
        <fullName evidence="3">Uncharacterized protein</fullName>
    </submittedName>
</protein>
<gene>
    <name evidence="3" type="ORF">PCANC_13484</name>
    <name evidence="2" type="ORF">PCASD_23774</name>
</gene>
<feature type="region of interest" description="Disordered" evidence="1">
    <location>
        <begin position="1"/>
        <end position="20"/>
    </location>
</feature>
<dbReference type="Proteomes" id="UP000235388">
    <property type="component" value="Unassembled WGS sequence"/>
</dbReference>
<evidence type="ECO:0000256" key="1">
    <source>
        <dbReference type="SAM" id="MobiDB-lite"/>
    </source>
</evidence>
<dbReference type="Proteomes" id="UP000235392">
    <property type="component" value="Unassembled WGS sequence"/>
</dbReference>
<comment type="caution">
    <text evidence="3">The sequence shown here is derived from an EMBL/GenBank/DDBJ whole genome shotgun (WGS) entry which is preliminary data.</text>
</comment>
<dbReference type="EMBL" id="PGCJ01000132">
    <property type="protein sequence ID" value="PLW44933.1"/>
    <property type="molecule type" value="Genomic_DNA"/>
</dbReference>
<evidence type="ECO:0000313" key="3">
    <source>
        <dbReference type="EMBL" id="PLW44933.1"/>
    </source>
</evidence>
<name>A0A2N5V4K9_9BASI</name>
<accession>A0A2N5V4K9</accession>
<dbReference type="AlphaFoldDB" id="A0A2N5V4K9"/>
<sequence>MNDRGIKQFTTEQGGQFSTHGSLKKTLISGFRDDQDILYDRPDPSVAKSLDSGIWVAWIDLNSVVAGTRKWQYGTGLGLPVRIGAGSDSSKNIKTRLSTRPDNPLITKTLCQWPGVSKLNPVP</sequence>
<proteinExistence type="predicted"/>
<organism evidence="3 4">
    <name type="scientific">Puccinia coronata f. sp. avenae</name>
    <dbReference type="NCBI Taxonomy" id="200324"/>
    <lineage>
        <taxon>Eukaryota</taxon>
        <taxon>Fungi</taxon>
        <taxon>Dikarya</taxon>
        <taxon>Basidiomycota</taxon>
        <taxon>Pucciniomycotina</taxon>
        <taxon>Pucciniomycetes</taxon>
        <taxon>Pucciniales</taxon>
        <taxon>Pucciniaceae</taxon>
        <taxon>Puccinia</taxon>
    </lineage>
</organism>
<feature type="compositionally biased region" description="Polar residues" evidence="1">
    <location>
        <begin position="8"/>
        <end position="20"/>
    </location>
</feature>
<evidence type="ECO:0000313" key="5">
    <source>
        <dbReference type="Proteomes" id="UP000235392"/>
    </source>
</evidence>